<dbReference type="EMBL" id="KL142380">
    <property type="protein sequence ID" value="KDR75798.1"/>
    <property type="molecule type" value="Genomic_DNA"/>
</dbReference>
<evidence type="ECO:0000313" key="2">
    <source>
        <dbReference type="Proteomes" id="UP000027222"/>
    </source>
</evidence>
<proteinExistence type="predicted"/>
<organism evidence="1 2">
    <name type="scientific">Galerina marginata (strain CBS 339.88)</name>
    <dbReference type="NCBI Taxonomy" id="685588"/>
    <lineage>
        <taxon>Eukaryota</taxon>
        <taxon>Fungi</taxon>
        <taxon>Dikarya</taxon>
        <taxon>Basidiomycota</taxon>
        <taxon>Agaricomycotina</taxon>
        <taxon>Agaricomycetes</taxon>
        <taxon>Agaricomycetidae</taxon>
        <taxon>Agaricales</taxon>
        <taxon>Agaricineae</taxon>
        <taxon>Strophariaceae</taxon>
        <taxon>Galerina</taxon>
    </lineage>
</organism>
<reference evidence="2" key="1">
    <citation type="journal article" date="2014" name="Proc. Natl. Acad. Sci. U.S.A.">
        <title>Extensive sampling of basidiomycete genomes demonstrates inadequacy of the white-rot/brown-rot paradigm for wood decay fungi.</title>
        <authorList>
            <person name="Riley R."/>
            <person name="Salamov A.A."/>
            <person name="Brown D.W."/>
            <person name="Nagy L.G."/>
            <person name="Floudas D."/>
            <person name="Held B.W."/>
            <person name="Levasseur A."/>
            <person name="Lombard V."/>
            <person name="Morin E."/>
            <person name="Otillar R."/>
            <person name="Lindquist E.A."/>
            <person name="Sun H."/>
            <person name="LaButti K.M."/>
            <person name="Schmutz J."/>
            <person name="Jabbour D."/>
            <person name="Luo H."/>
            <person name="Baker S.E."/>
            <person name="Pisabarro A.G."/>
            <person name="Walton J.D."/>
            <person name="Blanchette R.A."/>
            <person name="Henrissat B."/>
            <person name="Martin F."/>
            <person name="Cullen D."/>
            <person name="Hibbett D.S."/>
            <person name="Grigoriev I.V."/>
        </authorList>
    </citation>
    <scope>NUCLEOTIDE SEQUENCE [LARGE SCALE GENOMIC DNA]</scope>
    <source>
        <strain evidence="2">CBS 339.88</strain>
    </source>
</reference>
<name>A0A067T9W7_GALM3</name>
<protein>
    <submittedName>
        <fullName evidence="1">Uncharacterized protein</fullName>
    </submittedName>
</protein>
<dbReference type="STRING" id="685588.A0A067T9W7"/>
<accession>A0A067T9W7</accession>
<evidence type="ECO:0000313" key="1">
    <source>
        <dbReference type="EMBL" id="KDR75798.1"/>
    </source>
</evidence>
<dbReference type="Proteomes" id="UP000027222">
    <property type="component" value="Unassembled WGS sequence"/>
</dbReference>
<keyword evidence="2" id="KW-1185">Reference proteome</keyword>
<dbReference type="HOGENOM" id="CLU_037037_0_0_1"/>
<dbReference type="AlphaFoldDB" id="A0A067T9W7"/>
<gene>
    <name evidence="1" type="ORF">GALMADRAFT_268364</name>
</gene>
<dbReference type="OrthoDB" id="3056235at2759"/>
<sequence>MTPREAGVILASQTEDTVDISRIEASDSVQSHLSSTTSSKRLRLPPSNALDTSGKAINLDVLNVQPERFSQRTQITDLAQTLLFPDCPDALLPTTGRLTRVERSWAKFIAKCAFFLYCALSCLIASVQFYVSISEPWGMDRVRGPPEGSIPEINKSFAKYLTKSSAMSSAVFEPFVMKNENSYSNVTICAWLPGSKIHLLESWTRVSQASLSLVITTSAALDSAQHKRLLEEIRQRVPPPSVSRVSIHLLHVKETGVGSPNLYLNLARLLAFTDWTLIFPGELNEPFPPWLQDVISSIDLEAKTGAYLLIAGAYKYKYPFPALSPLLLRKDRDFWCTERFFAGVSRATDWDECLWQLYLEMTGEIYLLDVPSDVKILSVGDKASASEVCLSSDNRLRRHQPD</sequence>